<proteinExistence type="inferred from homology"/>
<evidence type="ECO:0000256" key="2">
    <source>
        <dbReference type="ARBA" id="ARBA00009272"/>
    </source>
</evidence>
<evidence type="ECO:0000256" key="4">
    <source>
        <dbReference type="HAMAP-Rule" id="MF_00724"/>
    </source>
</evidence>
<evidence type="ECO:0000256" key="5">
    <source>
        <dbReference type="NCBIfam" id="TIGR00205"/>
    </source>
</evidence>
<dbReference type="Pfam" id="PF02049">
    <property type="entry name" value="FliE"/>
    <property type="match status" value="1"/>
</dbReference>
<dbReference type="EMBL" id="BRPJ01000091">
    <property type="protein sequence ID" value="GLB32366.1"/>
    <property type="molecule type" value="Genomic_DNA"/>
</dbReference>
<organism evidence="6 7">
    <name type="scientific">Lacrimispora amygdalina</name>
    <dbReference type="NCBI Taxonomy" id="253257"/>
    <lineage>
        <taxon>Bacteria</taxon>
        <taxon>Bacillati</taxon>
        <taxon>Bacillota</taxon>
        <taxon>Clostridia</taxon>
        <taxon>Lachnospirales</taxon>
        <taxon>Lachnospiraceae</taxon>
        <taxon>Lacrimispora</taxon>
    </lineage>
</organism>
<name>A0ABQ5MC34_9FIRM</name>
<dbReference type="PANTHER" id="PTHR34653:SF1">
    <property type="entry name" value="FLAGELLAR HOOK-BASAL BODY COMPLEX PROTEIN FLIE"/>
    <property type="match status" value="1"/>
</dbReference>
<reference evidence="6 7" key="1">
    <citation type="journal article" date="2024" name="Int. J. Syst. Evol. Microbiol.">
        <title>Lacrimispora brassicae sp. nov. isolated from fermented cabbage, and proposal of Clostridium indicum Gundawar et al. 2019 and Clostridium methoxybenzovorans Mechichi et al. 1999 as heterotypic synonyms of Lacrimispora amygdalina (Parshina et al. 2003) Haas and Blanchard 2020 and Lacrimispora indolis (McClung and McCoy 1957) Haas and Blanchard 2020, respectively.</title>
        <authorList>
            <person name="Kobayashi H."/>
            <person name="Tanizawa Y."/>
            <person name="Sakamoto M."/>
            <person name="Ohkuma M."/>
            <person name="Tohno M."/>
        </authorList>
    </citation>
    <scope>NUCLEOTIDE SEQUENCE [LARGE SCALE GENOMIC DNA]</scope>
    <source>
        <strain evidence="6 7">DSM 12857</strain>
    </source>
</reference>
<dbReference type="PRINTS" id="PR01006">
    <property type="entry name" value="FLGHOOKFLIE"/>
</dbReference>
<comment type="caution">
    <text evidence="6">The sequence shown here is derived from an EMBL/GenBank/DDBJ whole genome shotgun (WGS) entry which is preliminary data.</text>
</comment>
<keyword evidence="3 4" id="KW-0975">Bacterial flagellum</keyword>
<protein>
    <recommendedName>
        <fullName evidence="4 5">Flagellar hook-basal body complex protein FliE</fullName>
    </recommendedName>
</protein>
<evidence type="ECO:0000313" key="6">
    <source>
        <dbReference type="EMBL" id="GLB32366.1"/>
    </source>
</evidence>
<keyword evidence="7" id="KW-1185">Reference proteome</keyword>
<gene>
    <name evidence="4" type="primary">fliE</name>
    <name evidence="6" type="ORF">LAD12857_42890</name>
</gene>
<accession>A0ABQ5MC34</accession>
<dbReference type="HAMAP" id="MF_00724">
    <property type="entry name" value="FliE"/>
    <property type="match status" value="1"/>
</dbReference>
<evidence type="ECO:0000313" key="7">
    <source>
        <dbReference type="Proteomes" id="UP001419084"/>
    </source>
</evidence>
<dbReference type="NCBIfam" id="TIGR00205">
    <property type="entry name" value="fliE"/>
    <property type="match status" value="1"/>
</dbReference>
<comment type="subcellular location">
    <subcellularLocation>
        <location evidence="1 4">Bacterial flagellum basal body</location>
    </subcellularLocation>
</comment>
<dbReference type="PANTHER" id="PTHR34653">
    <property type="match status" value="1"/>
</dbReference>
<sequence length="103" mass="11134">MEQMFIIPIRSLDSIGDIGAGKKVVSGQNGGPSFQDIFKEAVENVNTTESDLTRQQYLLSTGQIDDAHTVPAAAAKAQLSVELLTALRNKALEAYTEIIRISI</sequence>
<evidence type="ECO:0000256" key="1">
    <source>
        <dbReference type="ARBA" id="ARBA00004117"/>
    </source>
</evidence>
<evidence type="ECO:0000256" key="3">
    <source>
        <dbReference type="ARBA" id="ARBA00023143"/>
    </source>
</evidence>
<dbReference type="InterPro" id="IPR001624">
    <property type="entry name" value="FliE"/>
</dbReference>
<dbReference type="RefSeq" id="WP_346066198.1">
    <property type="nucleotide sequence ID" value="NZ_BRPJ01000091.1"/>
</dbReference>
<comment type="similarity">
    <text evidence="2 4">Belongs to the FliE family.</text>
</comment>
<dbReference type="Proteomes" id="UP001419084">
    <property type="component" value="Unassembled WGS sequence"/>
</dbReference>